<name>A0ABS8VJ76_DATST</name>
<reference evidence="1 2" key="1">
    <citation type="journal article" date="2021" name="BMC Genomics">
        <title>Datura genome reveals duplications of psychoactive alkaloid biosynthetic genes and high mutation rate following tissue culture.</title>
        <authorList>
            <person name="Rajewski A."/>
            <person name="Carter-House D."/>
            <person name="Stajich J."/>
            <person name="Litt A."/>
        </authorList>
    </citation>
    <scope>NUCLEOTIDE SEQUENCE [LARGE SCALE GENOMIC DNA]</scope>
    <source>
        <strain evidence="1">AR-01</strain>
    </source>
</reference>
<keyword evidence="2" id="KW-1185">Reference proteome</keyword>
<gene>
    <name evidence="1" type="ORF">HAX54_038022</name>
</gene>
<dbReference type="EMBL" id="JACEIK010005166">
    <property type="protein sequence ID" value="MCE0480858.1"/>
    <property type="molecule type" value="Genomic_DNA"/>
</dbReference>
<evidence type="ECO:0000313" key="2">
    <source>
        <dbReference type="Proteomes" id="UP000823775"/>
    </source>
</evidence>
<organism evidence="1 2">
    <name type="scientific">Datura stramonium</name>
    <name type="common">Jimsonweed</name>
    <name type="synonym">Common thornapple</name>
    <dbReference type="NCBI Taxonomy" id="4076"/>
    <lineage>
        <taxon>Eukaryota</taxon>
        <taxon>Viridiplantae</taxon>
        <taxon>Streptophyta</taxon>
        <taxon>Embryophyta</taxon>
        <taxon>Tracheophyta</taxon>
        <taxon>Spermatophyta</taxon>
        <taxon>Magnoliopsida</taxon>
        <taxon>eudicotyledons</taxon>
        <taxon>Gunneridae</taxon>
        <taxon>Pentapetalae</taxon>
        <taxon>asterids</taxon>
        <taxon>lamiids</taxon>
        <taxon>Solanales</taxon>
        <taxon>Solanaceae</taxon>
        <taxon>Solanoideae</taxon>
        <taxon>Datureae</taxon>
        <taxon>Datura</taxon>
    </lineage>
</organism>
<protein>
    <submittedName>
        <fullName evidence="1">Uncharacterized protein</fullName>
    </submittedName>
</protein>
<comment type="caution">
    <text evidence="1">The sequence shown here is derived from an EMBL/GenBank/DDBJ whole genome shotgun (WGS) entry which is preliminary data.</text>
</comment>
<dbReference type="Proteomes" id="UP000823775">
    <property type="component" value="Unassembled WGS sequence"/>
</dbReference>
<evidence type="ECO:0000313" key="1">
    <source>
        <dbReference type="EMBL" id="MCE0480858.1"/>
    </source>
</evidence>
<proteinExistence type="predicted"/>
<sequence length="102" mass="11463">MRNKEEENRGATGLDRKNVGDQVRVIVHIQVTNREPPVNSNFQTVNWAHVEATGVWSGEMSVTPAATDSAPVECKEHRSITAEARFEVDSFKDGFPDIYDQF</sequence>
<accession>A0ABS8VJ76</accession>